<dbReference type="InterPro" id="IPR045062">
    <property type="entry name" value="Cyt_c_biogenesis_CcsA/CcmC"/>
</dbReference>
<evidence type="ECO:0000256" key="4">
    <source>
        <dbReference type="ARBA" id="ARBA00022989"/>
    </source>
</evidence>
<keyword evidence="2 6" id="KW-0812">Transmembrane</keyword>
<keyword evidence="6" id="KW-0793">Thylakoid</keyword>
<evidence type="ECO:0000256" key="7">
    <source>
        <dbReference type="SAM" id="MobiDB-lite"/>
    </source>
</evidence>
<feature type="domain" description="Cytochrome c assembly protein" evidence="8">
    <location>
        <begin position="216"/>
        <end position="475"/>
    </location>
</feature>
<feature type="transmembrane region" description="Helical" evidence="6">
    <location>
        <begin position="390"/>
        <end position="408"/>
    </location>
</feature>
<geneLocation type="chloroplast" evidence="9"/>
<evidence type="ECO:0000259" key="8">
    <source>
        <dbReference type="Pfam" id="PF01578"/>
    </source>
</evidence>
<feature type="transmembrane region" description="Helical" evidence="6">
    <location>
        <begin position="38"/>
        <end position="58"/>
    </location>
</feature>
<feature type="transmembrane region" description="Helical" evidence="6">
    <location>
        <begin position="70"/>
        <end position="89"/>
    </location>
</feature>
<dbReference type="GO" id="GO:0017004">
    <property type="term" value="P:cytochrome complex assembly"/>
    <property type="evidence" value="ECO:0007669"/>
    <property type="project" value="UniProtKB-UniRule"/>
</dbReference>
<dbReference type="NCBIfam" id="TIGR03144">
    <property type="entry name" value="cytochr_II_ccsB"/>
    <property type="match status" value="1"/>
</dbReference>
<evidence type="ECO:0000313" key="9">
    <source>
        <dbReference type="EMBL" id="ARK14556.1"/>
    </source>
</evidence>
<dbReference type="GO" id="GO:0005886">
    <property type="term" value="C:plasma membrane"/>
    <property type="evidence" value="ECO:0007669"/>
    <property type="project" value="TreeGrafter"/>
</dbReference>
<keyword evidence="5 6" id="KW-0472">Membrane</keyword>
<dbReference type="InterPro" id="IPR002541">
    <property type="entry name" value="Cyt_c_assembly"/>
</dbReference>
<dbReference type="InterPro" id="IPR017562">
    <property type="entry name" value="Cyt_c_biogenesis_CcsA"/>
</dbReference>
<dbReference type="GO" id="GO:0009535">
    <property type="term" value="C:chloroplast thylakoid membrane"/>
    <property type="evidence" value="ECO:0007669"/>
    <property type="project" value="UniProtKB-SubCell"/>
</dbReference>
<dbReference type="PANTHER" id="PTHR30071">
    <property type="entry name" value="HEME EXPORTER PROTEIN C"/>
    <property type="match status" value="1"/>
</dbReference>
<comment type="function">
    <text evidence="6">Required during biogenesis of c-type cytochromes (cytochrome c6 and cytochrome f) at the step of heme attachment.</text>
</comment>
<feature type="transmembrane region" description="Helical" evidence="6">
    <location>
        <begin position="450"/>
        <end position="471"/>
    </location>
</feature>
<dbReference type="GeneID" id="32890204"/>
<accession>A0A1W6EGP2</accession>
<proteinExistence type="inferred from homology"/>
<feature type="transmembrane region" description="Helical" evidence="6">
    <location>
        <begin position="261"/>
        <end position="289"/>
    </location>
</feature>
<comment type="subcellular location">
    <subcellularLocation>
        <location evidence="1">Membrane</location>
        <topology evidence="1">Multi-pass membrane protein</topology>
    </subcellularLocation>
    <subcellularLocation>
        <location evidence="6">Plastid</location>
        <location evidence="6">Chloroplast thylakoid membrane</location>
        <topology evidence="6">Multi-pass membrane protein</topology>
    </subcellularLocation>
</comment>
<comment type="similarity">
    <text evidence="6">Belongs to the CcmF/CycK/Ccl1/NrfE/CcsA family.</text>
</comment>
<feature type="transmembrane region" description="Helical" evidence="6">
    <location>
        <begin position="423"/>
        <end position="438"/>
    </location>
</feature>
<dbReference type="RefSeq" id="YP_009367577.1">
    <property type="nucleotide sequence ID" value="NC_034711.1"/>
</dbReference>
<feature type="compositionally biased region" description="Basic and acidic residues" evidence="7">
    <location>
        <begin position="129"/>
        <end position="141"/>
    </location>
</feature>
<evidence type="ECO:0000256" key="5">
    <source>
        <dbReference type="ARBA" id="ARBA00023136"/>
    </source>
</evidence>
<evidence type="ECO:0000256" key="1">
    <source>
        <dbReference type="ARBA" id="ARBA00004141"/>
    </source>
</evidence>
<keyword evidence="4 6" id="KW-1133">Transmembrane helix</keyword>
<feature type="transmembrane region" description="Helical" evidence="6">
    <location>
        <begin position="221"/>
        <end position="241"/>
    </location>
</feature>
<keyword evidence="9" id="KW-0150">Chloroplast</keyword>
<dbReference type="EMBL" id="KY407658">
    <property type="protein sequence ID" value="ARK14556.1"/>
    <property type="molecule type" value="Genomic_DNA"/>
</dbReference>
<feature type="transmembrane region" description="Helical" evidence="6">
    <location>
        <begin position="12"/>
        <end position="31"/>
    </location>
</feature>
<protein>
    <recommendedName>
        <fullName evidence="6">Cytochrome c biogenesis protein CcsA</fullName>
    </recommendedName>
</protein>
<evidence type="ECO:0000256" key="6">
    <source>
        <dbReference type="HAMAP-Rule" id="MF_01391"/>
    </source>
</evidence>
<comment type="subunit">
    <text evidence="6">May interact with Ccs1.</text>
</comment>
<sequence>MNYLQIENFLTNLSFGLLFFSMLFFWFQAILIKSQKFLFLGQFLIFTSNLTIGCFLLFRWFESKHFPSSNLYESLMFLSWGLTLVFFIIERIIKDNEILNAQFPAGGLIFNQSILKKNEMLEDCASETKRNPPDCAKHNPTEWRSTNGPKQSSFYSNYANRNTPNPAFLYSNIQESKLNTKKIDLGDRTSFDQLLKNSQVSDNCVQATENININSMKSKNLILLGSVLTPIALLTNAFASFTLPQELRQISPLVPALQSNWLMMHVTVMMLSYTALISGCLFAIVFLIITKGQETPIAFDRTKFDPPSEISLMGNSSTNLLEPGIKNSQSEHKKKHPIDCVKRNPPAFSNERSQICPIERNNIPQNENLAGGLRFAQSAKTLDNLSYRTLSLGFSFLTIGILSGAVWANEAWGSYWSWDPKETWALITWIVFAIYLHTRLNRGWQGKNSALIAVFGLIIVCICYLGVNFLGKGLHSYGFFE</sequence>
<evidence type="ECO:0000256" key="3">
    <source>
        <dbReference type="ARBA" id="ARBA00022748"/>
    </source>
</evidence>
<keyword evidence="9" id="KW-0934">Plastid</keyword>
<evidence type="ECO:0000256" key="2">
    <source>
        <dbReference type="ARBA" id="ARBA00022692"/>
    </source>
</evidence>
<gene>
    <name evidence="6 9" type="primary">ccsA</name>
</gene>
<dbReference type="Pfam" id="PF01578">
    <property type="entry name" value="Cytochrom_C_asm"/>
    <property type="match status" value="1"/>
</dbReference>
<dbReference type="GO" id="GO:0020037">
    <property type="term" value="F:heme binding"/>
    <property type="evidence" value="ECO:0007669"/>
    <property type="project" value="InterPro"/>
</dbReference>
<organism evidence="9">
    <name type="scientific">Pseudocharacium americanum</name>
    <dbReference type="NCBI Taxonomy" id="231080"/>
    <lineage>
        <taxon>Eukaryota</taxon>
        <taxon>Viridiplantae</taxon>
        <taxon>Chlorophyta</taxon>
        <taxon>core chlorophytes</taxon>
        <taxon>Ulvophyceae</taxon>
        <taxon>Ignatiales</taxon>
        <taxon>Ignatiaceae</taxon>
        <taxon>Pseudocharacium</taxon>
    </lineage>
</organism>
<name>A0A1W6EGP2_9CHLO</name>
<dbReference type="PANTHER" id="PTHR30071:SF1">
    <property type="entry name" value="CYTOCHROME B_B6 PROTEIN-RELATED"/>
    <property type="match status" value="1"/>
</dbReference>
<dbReference type="HAMAP" id="MF_01391">
    <property type="entry name" value="CytC_CcsA"/>
    <property type="match status" value="1"/>
</dbReference>
<reference evidence="9" key="1">
    <citation type="journal article" date="2017" name="Sci. Rep.">
        <title>Divergent copies of the large inverted repeat in the chloroplast genomes of ulvophycean green algae.</title>
        <authorList>
            <person name="Turmel M."/>
            <person name="Otis C."/>
            <person name="Lemieux C."/>
        </authorList>
    </citation>
    <scope>NUCLEOTIDE SEQUENCE</scope>
</reference>
<feature type="region of interest" description="Disordered" evidence="7">
    <location>
        <begin position="129"/>
        <end position="149"/>
    </location>
</feature>
<keyword evidence="3 6" id="KW-0201">Cytochrome c-type biogenesis</keyword>
<dbReference type="AlphaFoldDB" id="A0A1W6EGP2"/>